<dbReference type="CDD" id="cd00817">
    <property type="entry name" value="ValRS_core"/>
    <property type="match status" value="1"/>
</dbReference>
<dbReference type="CDD" id="cd07962">
    <property type="entry name" value="Anticodon_Ia_Val"/>
    <property type="match status" value="1"/>
</dbReference>
<proteinExistence type="inferred from homology"/>
<dbReference type="PRINTS" id="PR00986">
    <property type="entry name" value="TRNASYNTHVAL"/>
</dbReference>
<feature type="coiled-coil region" evidence="10">
    <location>
        <begin position="964"/>
        <end position="1033"/>
    </location>
</feature>
<dbReference type="PANTHER" id="PTHR11946">
    <property type="entry name" value="VALYL-TRNA SYNTHETASES"/>
    <property type="match status" value="1"/>
</dbReference>
<dbReference type="Pfam" id="PF08264">
    <property type="entry name" value="Anticodon_1"/>
    <property type="match status" value="1"/>
</dbReference>
<evidence type="ECO:0000256" key="8">
    <source>
        <dbReference type="ARBA" id="ARBA00029936"/>
    </source>
</evidence>
<dbReference type="InterPro" id="IPR002300">
    <property type="entry name" value="aa-tRNA-synth_Ia"/>
</dbReference>
<evidence type="ECO:0000256" key="3">
    <source>
        <dbReference type="ARBA" id="ARBA00022598"/>
    </source>
</evidence>
<dbReference type="SUPFAM" id="SSF52374">
    <property type="entry name" value="Nucleotidylyl transferase"/>
    <property type="match status" value="1"/>
</dbReference>
<dbReference type="SUPFAM" id="SSF50677">
    <property type="entry name" value="ValRS/IleRS/LeuRS editing domain"/>
    <property type="match status" value="1"/>
</dbReference>
<dbReference type="InterPro" id="IPR013155">
    <property type="entry name" value="M/V/L/I-tRNA-synth_anticd-bd"/>
</dbReference>
<sequence>MADAAEKKILTAEELERKKKKDEKAKKKELKKLKAEEKSKQAELKAKEAKDVPKKSTKKCSKRDAPEENPEDFVDPETPDGERKRLSSQMAKQYSPAAVERAWYAWWERAGFFIANAKSSKPAFVIVLPPPNVTGVLHIGHALTAAIQDLIIRWKRMSCTVGARDGPCWYSYAELQRTGLTRHDLGREEYIKEVWKWKEEDGSKILIQLRRLGASLDWSRECFTMDEQRSKAVTEAFVRFYKEGLIYRDIRLVHWDCHLKTAVSDDEVEHIDIKEKTLLKVPGYDKPVEFGLITSFAYPLEGGLGEVVVATTRVETMLGDTAIAIHPDDARYTHLHGKFSVHPFNGRRLPIICDGTLVDPGFGTGCVKITPAHDPNDFKLGKRHNLEFINIFTDDGKINTNGGADFTGMPRFAAREAIVEALRNKGLYRGSQSKDMRLGLCQRTSDVIEPMIKPKWYVNCSTIAKEALDAATSEENKKLEFIPKQYTAEWRRWNLNRWLENIRDWCISRQLWWGHRIPAWYATLEEDQLREIGAYNDHWVVARTEEEARKEAAENFSGKRFDLAQDDDVLDTWFSSGIFPLSALGWPDETDDFKAFYPTSVLETGHDILFFWVARMVMMGMKLSGDVPFSKVYLHPMIRDAHGRKMSKSLGNVIDPIEVIDGATLEALHERLEKGNLDPRELVVAKEGQVKDFPNGISECGADALRFALSDKINLDILRVVGYRQWCNKLWNAVRFTLIRLGDGYSPPVAVSPETMPFSCQWILSVLNKAISKTVESVNAFEFSDAANTVYAWWQYQFCDVFIEAIKPYFVNPALASDRAHAQHALWVTLETGLRLLHPFMPFITEELWQRLPSPKDSERKASISWTNEKVETEMETVLASVKCLRALRAELLEKQKNERLPAFALRENNITSEIVKSHELEIRTLANLSSLEVLLKGEDAAPAGSAVETVSENLKVYLRVDRAINVEAEQEKIRNKIAELQKQKEKLQMMMSASGYEEKVPANIKEDNVAKLAKILQEFDFFEKERARLVAEGNEQMKQK</sequence>
<dbReference type="InterPro" id="IPR033705">
    <property type="entry name" value="Anticodon_Ia_Val"/>
</dbReference>
<dbReference type="Pfam" id="PF00133">
    <property type="entry name" value="tRNA-synt_1"/>
    <property type="match status" value="1"/>
</dbReference>
<organism evidence="14 15">
    <name type="scientific">Brassica cretica</name>
    <name type="common">Mustard</name>
    <dbReference type="NCBI Taxonomy" id="69181"/>
    <lineage>
        <taxon>Eukaryota</taxon>
        <taxon>Viridiplantae</taxon>
        <taxon>Streptophyta</taxon>
        <taxon>Embryophyta</taxon>
        <taxon>Tracheophyta</taxon>
        <taxon>Spermatophyta</taxon>
        <taxon>Magnoliopsida</taxon>
        <taxon>eudicotyledons</taxon>
        <taxon>Gunneridae</taxon>
        <taxon>Pentapetalae</taxon>
        <taxon>rosids</taxon>
        <taxon>malvids</taxon>
        <taxon>Brassicales</taxon>
        <taxon>Brassicaceae</taxon>
        <taxon>Brassiceae</taxon>
        <taxon>Brassica</taxon>
    </lineage>
</organism>
<keyword evidence="15" id="KW-1185">Reference proteome</keyword>
<gene>
    <name evidence="14" type="ORF">DY000_02054923</name>
</gene>
<feature type="region of interest" description="Disordered" evidence="11">
    <location>
        <begin position="1"/>
        <end position="89"/>
    </location>
</feature>
<dbReference type="Gene3D" id="1.10.287.380">
    <property type="entry name" value="Valyl-tRNA synthetase, C-terminal domain"/>
    <property type="match status" value="1"/>
</dbReference>
<dbReference type="EMBL" id="QGKV02002055">
    <property type="protein sequence ID" value="KAF3493873.1"/>
    <property type="molecule type" value="Genomic_DNA"/>
</dbReference>
<evidence type="ECO:0000259" key="12">
    <source>
        <dbReference type="Pfam" id="PF00133"/>
    </source>
</evidence>
<evidence type="ECO:0000256" key="4">
    <source>
        <dbReference type="ARBA" id="ARBA00022741"/>
    </source>
</evidence>
<dbReference type="InterPro" id="IPR002303">
    <property type="entry name" value="Valyl-tRNA_ligase"/>
</dbReference>
<feature type="compositionally biased region" description="Acidic residues" evidence="11">
    <location>
        <begin position="67"/>
        <end position="79"/>
    </location>
</feature>
<protein>
    <recommendedName>
        <fullName evidence="2">valine--tRNA ligase</fullName>
        <ecNumber evidence="2">6.1.1.9</ecNumber>
    </recommendedName>
    <alternativeName>
        <fullName evidence="8">Valyl-tRNA synthetase</fullName>
    </alternativeName>
</protein>
<evidence type="ECO:0000256" key="6">
    <source>
        <dbReference type="ARBA" id="ARBA00022917"/>
    </source>
</evidence>
<comment type="similarity">
    <text evidence="1 9">Belongs to the class-I aminoacyl-tRNA synthetase family.</text>
</comment>
<keyword evidence="6 9" id="KW-0648">Protein biosynthesis</keyword>
<keyword evidence="4 9" id="KW-0547">Nucleotide-binding</keyword>
<dbReference type="NCBIfam" id="NF004349">
    <property type="entry name" value="PRK05729.1"/>
    <property type="match status" value="1"/>
</dbReference>
<name>A0ABQ7A858_BRACR</name>
<evidence type="ECO:0000259" key="13">
    <source>
        <dbReference type="Pfam" id="PF08264"/>
    </source>
</evidence>
<dbReference type="InterPro" id="IPR014729">
    <property type="entry name" value="Rossmann-like_a/b/a_fold"/>
</dbReference>
<feature type="domain" description="Aminoacyl-tRNA synthetase class Ia" evidence="12">
    <location>
        <begin position="103"/>
        <end position="710"/>
    </location>
</feature>
<dbReference type="PANTHER" id="PTHR11946:SF113">
    <property type="entry name" value="VALINE--TRNA LIGASE"/>
    <property type="match status" value="1"/>
</dbReference>
<keyword evidence="7 9" id="KW-0030">Aminoacyl-tRNA synthetase</keyword>
<keyword evidence="5 9" id="KW-0067">ATP-binding</keyword>
<dbReference type="Proteomes" id="UP000266723">
    <property type="component" value="Unassembled WGS sequence"/>
</dbReference>
<evidence type="ECO:0000256" key="7">
    <source>
        <dbReference type="ARBA" id="ARBA00023146"/>
    </source>
</evidence>
<dbReference type="Gene3D" id="1.10.730.10">
    <property type="entry name" value="Isoleucyl-tRNA Synthetase, Domain 1"/>
    <property type="match status" value="1"/>
</dbReference>
<dbReference type="InterPro" id="IPR001412">
    <property type="entry name" value="aa-tRNA-synth_I_CS"/>
</dbReference>
<evidence type="ECO:0000256" key="10">
    <source>
        <dbReference type="SAM" id="Coils"/>
    </source>
</evidence>
<dbReference type="SUPFAM" id="SSF47323">
    <property type="entry name" value="Anticodon-binding domain of a subclass of class I aminoacyl-tRNA synthetases"/>
    <property type="match status" value="1"/>
</dbReference>
<dbReference type="Gene3D" id="3.40.50.620">
    <property type="entry name" value="HUPs"/>
    <property type="match status" value="2"/>
</dbReference>
<keyword evidence="3 9" id="KW-0436">Ligase</keyword>
<dbReference type="InterPro" id="IPR037118">
    <property type="entry name" value="Val-tRNA_synth_C_sf"/>
</dbReference>
<dbReference type="InterPro" id="IPR009080">
    <property type="entry name" value="tRNAsynth_Ia_anticodon-bd"/>
</dbReference>
<evidence type="ECO:0000313" key="15">
    <source>
        <dbReference type="Proteomes" id="UP000266723"/>
    </source>
</evidence>
<dbReference type="NCBIfam" id="TIGR00422">
    <property type="entry name" value="valS"/>
    <property type="match status" value="1"/>
</dbReference>
<evidence type="ECO:0000313" key="14">
    <source>
        <dbReference type="EMBL" id="KAF3493873.1"/>
    </source>
</evidence>
<evidence type="ECO:0000256" key="1">
    <source>
        <dbReference type="ARBA" id="ARBA00005594"/>
    </source>
</evidence>
<comment type="caution">
    <text evidence="14">The sequence shown here is derived from an EMBL/GenBank/DDBJ whole genome shotgun (WGS) entry which is preliminary data.</text>
</comment>
<evidence type="ECO:0000256" key="9">
    <source>
        <dbReference type="RuleBase" id="RU363035"/>
    </source>
</evidence>
<dbReference type="PROSITE" id="PS00178">
    <property type="entry name" value="AA_TRNA_LIGASE_I"/>
    <property type="match status" value="1"/>
</dbReference>
<dbReference type="EC" id="6.1.1.9" evidence="2"/>
<feature type="compositionally biased region" description="Basic and acidic residues" evidence="11">
    <location>
        <begin position="1"/>
        <end position="54"/>
    </location>
</feature>
<dbReference type="InterPro" id="IPR009008">
    <property type="entry name" value="Val/Leu/Ile-tRNA-synth_edit"/>
</dbReference>
<evidence type="ECO:0000256" key="5">
    <source>
        <dbReference type="ARBA" id="ARBA00022840"/>
    </source>
</evidence>
<feature type="domain" description="Methionyl/Valyl/Leucyl/Isoleucyl-tRNA synthetase anticodon-binding" evidence="13">
    <location>
        <begin position="761"/>
        <end position="899"/>
    </location>
</feature>
<reference evidence="14 15" key="1">
    <citation type="journal article" date="2020" name="BMC Genomics">
        <title>Intraspecific diversification of the crop wild relative Brassica cretica Lam. using demographic model selection.</title>
        <authorList>
            <person name="Kioukis A."/>
            <person name="Michalopoulou V.A."/>
            <person name="Briers L."/>
            <person name="Pirintsos S."/>
            <person name="Studholme D.J."/>
            <person name="Pavlidis P."/>
            <person name="Sarris P.F."/>
        </authorList>
    </citation>
    <scope>NUCLEOTIDE SEQUENCE [LARGE SCALE GENOMIC DNA]</scope>
    <source>
        <strain evidence="15">cv. PFS-1207/04</strain>
    </source>
</reference>
<accession>A0ABQ7A858</accession>
<evidence type="ECO:0000256" key="11">
    <source>
        <dbReference type="SAM" id="MobiDB-lite"/>
    </source>
</evidence>
<dbReference type="Gene3D" id="3.90.740.10">
    <property type="entry name" value="Valyl/Leucyl/Isoleucyl-tRNA synthetase, editing domain"/>
    <property type="match status" value="1"/>
</dbReference>
<evidence type="ECO:0000256" key="2">
    <source>
        <dbReference type="ARBA" id="ARBA00013169"/>
    </source>
</evidence>
<keyword evidence="10" id="KW-0175">Coiled coil</keyword>